<dbReference type="PANTHER" id="PTHR43364">
    <property type="entry name" value="NADH-SPECIFIC METHYLGLYOXAL REDUCTASE-RELATED"/>
    <property type="match status" value="1"/>
</dbReference>
<accession>A0A177FN37</accession>
<protein>
    <recommendedName>
        <fullName evidence="3">NADP-dependent oxidoreductase domain-containing protein</fullName>
    </recommendedName>
</protein>
<dbReference type="RefSeq" id="XP_022517163.1">
    <property type="nucleotide sequence ID" value="XM_022650549.1"/>
</dbReference>
<dbReference type="PANTHER" id="PTHR43364:SF2">
    <property type="entry name" value="ARYL-ALCOHOL DEHYDROGENASE AAD10-RELATED"/>
    <property type="match status" value="1"/>
</dbReference>
<keyword evidence="5" id="KW-1185">Reference proteome</keyword>
<reference evidence="4 5" key="1">
    <citation type="submission" date="2016-03" db="EMBL/GenBank/DDBJ databases">
        <title>Draft genome sequence of the Fonsecaea monophora CBS 269.37.</title>
        <authorList>
            <person name="Bombassaro A."/>
            <person name="Vinicius W.A."/>
            <person name="De Hoog S."/>
            <person name="Sun J."/>
            <person name="Souza E.M."/>
            <person name="Raittz R.T."/>
            <person name="Costa F."/>
            <person name="Leao A.C."/>
            <person name="Tadra-Sfeir M.Z."/>
            <person name="Baura V."/>
            <person name="Balsanelli E."/>
            <person name="Pedrosa F.O."/>
            <person name="Moreno L.F."/>
            <person name="Steffens M.B."/>
            <person name="Xi L."/>
            <person name="Bocca A.L."/>
            <person name="Felipe M.S."/>
            <person name="Teixeira M."/>
            <person name="Telles Filho F.Q."/>
            <person name="Azevedo C.M."/>
            <person name="Gomes R."/>
            <person name="Vicente V.A."/>
        </authorList>
    </citation>
    <scope>NUCLEOTIDE SEQUENCE [LARGE SCALE GENOMIC DNA]</scope>
    <source>
        <strain evidence="4 5">CBS 269.37</strain>
    </source>
</reference>
<proteinExistence type="inferred from homology"/>
<dbReference type="GO" id="GO:0016491">
    <property type="term" value="F:oxidoreductase activity"/>
    <property type="evidence" value="ECO:0007669"/>
    <property type="project" value="UniProtKB-KW"/>
</dbReference>
<dbReference type="Gene3D" id="3.20.20.100">
    <property type="entry name" value="NADP-dependent oxidoreductase domain"/>
    <property type="match status" value="1"/>
</dbReference>
<gene>
    <name evidence="4" type="ORF">AYO21_00559</name>
</gene>
<dbReference type="EMBL" id="LVKK01000002">
    <property type="protein sequence ID" value="OAG45211.1"/>
    <property type="molecule type" value="Genomic_DNA"/>
</dbReference>
<dbReference type="OrthoDB" id="48988at2759"/>
<comment type="caution">
    <text evidence="4">The sequence shown here is derived from an EMBL/GenBank/DDBJ whole genome shotgun (WGS) entry which is preliminary data.</text>
</comment>
<dbReference type="GeneID" id="34595741"/>
<evidence type="ECO:0000313" key="4">
    <source>
        <dbReference type="EMBL" id="OAG45211.1"/>
    </source>
</evidence>
<evidence type="ECO:0000313" key="5">
    <source>
        <dbReference type="Proteomes" id="UP000077002"/>
    </source>
</evidence>
<evidence type="ECO:0000259" key="3">
    <source>
        <dbReference type="Pfam" id="PF00248"/>
    </source>
</evidence>
<dbReference type="AlphaFoldDB" id="A0A177FN37"/>
<evidence type="ECO:0000256" key="2">
    <source>
        <dbReference type="ARBA" id="ARBA00038157"/>
    </source>
</evidence>
<name>A0A177FN37_9EURO</name>
<dbReference type="SUPFAM" id="SSF51430">
    <property type="entry name" value="NAD(P)-linked oxidoreductase"/>
    <property type="match status" value="1"/>
</dbReference>
<keyword evidence="1" id="KW-0560">Oxidoreductase</keyword>
<dbReference type="InterPro" id="IPR036812">
    <property type="entry name" value="NAD(P)_OxRdtase_dom_sf"/>
</dbReference>
<dbReference type="InterPro" id="IPR050523">
    <property type="entry name" value="AKR_Detox_Biosynth"/>
</dbReference>
<organism evidence="4 5">
    <name type="scientific">Fonsecaea monophora</name>
    <dbReference type="NCBI Taxonomy" id="254056"/>
    <lineage>
        <taxon>Eukaryota</taxon>
        <taxon>Fungi</taxon>
        <taxon>Dikarya</taxon>
        <taxon>Ascomycota</taxon>
        <taxon>Pezizomycotina</taxon>
        <taxon>Eurotiomycetes</taxon>
        <taxon>Chaetothyriomycetidae</taxon>
        <taxon>Chaetothyriales</taxon>
        <taxon>Herpotrichiellaceae</taxon>
        <taxon>Fonsecaea</taxon>
    </lineage>
</organism>
<evidence type="ECO:0000256" key="1">
    <source>
        <dbReference type="ARBA" id="ARBA00023002"/>
    </source>
</evidence>
<dbReference type="Pfam" id="PF00248">
    <property type="entry name" value="Aldo_ket_red"/>
    <property type="match status" value="1"/>
</dbReference>
<dbReference type="InterPro" id="IPR023210">
    <property type="entry name" value="NADP_OxRdtase_dom"/>
</dbReference>
<feature type="domain" description="NADP-dependent oxidoreductase" evidence="3">
    <location>
        <begin position="3"/>
        <end position="295"/>
    </location>
</feature>
<dbReference type="Proteomes" id="UP000077002">
    <property type="component" value="Unassembled WGS sequence"/>
</dbReference>
<comment type="similarity">
    <text evidence="2">Belongs to the aldo/keto reductase family. Aldo/keto reductase 2 subfamily.</text>
</comment>
<sequence>MGSANKEDSFKLLDTYFQKGGNFIDTASNYQNELSEKYVGEWMKTRKNRDHIILATKYTMPYKLYETGPGTGINYSGNSRRNLYTSVRDSLHKLQTEWLDILYLHMWDWSASIPEVMDSLHNLVEQGKVLYLGISDTPAWLVAAANDYALFHGKTPFSIYQGKWSIVDRDFERDIIPMARHYGMALAPWGVLGGGRLQSKKSIEARKETGEGIRSHQGTEQTPQEAAVSAALEQVAKQLGNVPVPVVALAYILHKAVDINVFPIIGGRRVEQLEENLQALDIRLTQKQVDALEGVVPFNLGFPNNFIKENSQVTGKTLPFIDPAGPIVWASRPAPKP</sequence>